<keyword evidence="3" id="KW-1185">Reference proteome</keyword>
<dbReference type="Proteomes" id="UP000588604">
    <property type="component" value="Unassembled WGS sequence"/>
</dbReference>
<protein>
    <submittedName>
        <fullName evidence="2">Uncharacterized protein</fullName>
    </submittedName>
</protein>
<proteinExistence type="predicted"/>
<gene>
    <name evidence="2" type="ORF">FHS59_001472</name>
</gene>
<name>A0A841MK56_9BACT</name>
<dbReference type="EMBL" id="JACIJO010000001">
    <property type="protein sequence ID" value="MBB6325857.1"/>
    <property type="molecule type" value="Genomic_DNA"/>
</dbReference>
<sequence>MKKSARSKGTLGSKANKSVWTRRKGNADTYKKFTDLMIAKLEQGIQQRRAHC</sequence>
<accession>A0A841MK56</accession>
<organism evidence="2 3">
    <name type="scientific">Algoriphagus iocasae</name>
    <dbReference type="NCBI Taxonomy" id="1836499"/>
    <lineage>
        <taxon>Bacteria</taxon>
        <taxon>Pseudomonadati</taxon>
        <taxon>Bacteroidota</taxon>
        <taxon>Cytophagia</taxon>
        <taxon>Cytophagales</taxon>
        <taxon>Cyclobacteriaceae</taxon>
        <taxon>Algoriphagus</taxon>
    </lineage>
</organism>
<dbReference type="AlphaFoldDB" id="A0A841MK56"/>
<comment type="caution">
    <text evidence="2">The sequence shown here is derived from an EMBL/GenBank/DDBJ whole genome shotgun (WGS) entry which is preliminary data.</text>
</comment>
<feature type="region of interest" description="Disordered" evidence="1">
    <location>
        <begin position="1"/>
        <end position="24"/>
    </location>
</feature>
<dbReference type="RefSeq" id="WP_184494425.1">
    <property type="nucleotide sequence ID" value="NZ_JACIJO010000001.1"/>
</dbReference>
<reference evidence="2 3" key="1">
    <citation type="submission" date="2020-08" db="EMBL/GenBank/DDBJ databases">
        <title>Genomic Encyclopedia of Type Strains, Phase IV (KMG-IV): sequencing the most valuable type-strain genomes for metagenomic binning, comparative biology and taxonomic classification.</title>
        <authorList>
            <person name="Goeker M."/>
        </authorList>
    </citation>
    <scope>NUCLEOTIDE SEQUENCE [LARGE SCALE GENOMIC DNA]</scope>
    <source>
        <strain evidence="2 3">DSM 102044</strain>
    </source>
</reference>
<evidence type="ECO:0000313" key="3">
    <source>
        <dbReference type="Proteomes" id="UP000588604"/>
    </source>
</evidence>
<evidence type="ECO:0000313" key="2">
    <source>
        <dbReference type="EMBL" id="MBB6325857.1"/>
    </source>
</evidence>
<evidence type="ECO:0000256" key="1">
    <source>
        <dbReference type="SAM" id="MobiDB-lite"/>
    </source>
</evidence>